<proteinExistence type="predicted"/>
<accession>A0A0W8FY41</accession>
<protein>
    <submittedName>
        <fullName evidence="1">Uncharacterized protein</fullName>
    </submittedName>
</protein>
<sequence>MGIMGKTWYSLQLSPSSNIPSFHFSNFPFFNLSLLISLF</sequence>
<gene>
    <name evidence="1" type="ORF">ASZ90_004321</name>
</gene>
<evidence type="ECO:0000313" key="1">
    <source>
        <dbReference type="EMBL" id="KUG25847.1"/>
    </source>
</evidence>
<reference evidence="1" key="1">
    <citation type="journal article" date="2015" name="Proc. Natl. Acad. Sci. U.S.A.">
        <title>Networks of energetic and metabolic interactions define dynamics in microbial communities.</title>
        <authorList>
            <person name="Embree M."/>
            <person name="Liu J.K."/>
            <person name="Al-Bassam M.M."/>
            <person name="Zengler K."/>
        </authorList>
    </citation>
    <scope>NUCLEOTIDE SEQUENCE</scope>
</reference>
<name>A0A0W8FY41_9ZZZZ</name>
<comment type="caution">
    <text evidence="1">The sequence shown here is derived from an EMBL/GenBank/DDBJ whole genome shotgun (WGS) entry which is preliminary data.</text>
</comment>
<dbReference type="AlphaFoldDB" id="A0A0W8FY41"/>
<organism evidence="1">
    <name type="scientific">hydrocarbon metagenome</name>
    <dbReference type="NCBI Taxonomy" id="938273"/>
    <lineage>
        <taxon>unclassified sequences</taxon>
        <taxon>metagenomes</taxon>
        <taxon>ecological metagenomes</taxon>
    </lineage>
</organism>
<dbReference type="EMBL" id="LNQE01000589">
    <property type="protein sequence ID" value="KUG25847.1"/>
    <property type="molecule type" value="Genomic_DNA"/>
</dbReference>